<dbReference type="InterPro" id="IPR003245">
    <property type="entry name" value="Phytocyanin_dom"/>
</dbReference>
<dbReference type="CDD" id="cd04216">
    <property type="entry name" value="Phytocyanin"/>
    <property type="match status" value="1"/>
</dbReference>
<keyword evidence="5" id="KW-0732">Signal</keyword>
<sequence>MASMQQAIFTVLIIASGLYQDAEAVTHIVGGATGPGWTFQANDLTFYDTWASKESFNVGDVLVFNFNSTLHDVLEVSTDDLKTCTTPASPIQRNLTSNGSLTISTSGTHAYICGVPQHCTFGMKMTITTVGASTPNTNSTNPAGSKAAVGAIKSPFFTFNLLLGVMLTAIAVATV</sequence>
<evidence type="ECO:0000259" key="6">
    <source>
        <dbReference type="PROSITE" id="PS51485"/>
    </source>
</evidence>
<dbReference type="SUPFAM" id="SSF49503">
    <property type="entry name" value="Cupredoxins"/>
    <property type="match status" value="1"/>
</dbReference>
<dbReference type="GO" id="GO:0005886">
    <property type="term" value="C:plasma membrane"/>
    <property type="evidence" value="ECO:0007669"/>
    <property type="project" value="TreeGrafter"/>
</dbReference>
<evidence type="ECO:0000256" key="4">
    <source>
        <dbReference type="ARBA" id="ARBA00023180"/>
    </source>
</evidence>
<keyword evidence="8" id="KW-1185">Reference proteome</keyword>
<gene>
    <name evidence="7" type="ORF">AXG93_4174s1000</name>
</gene>
<evidence type="ECO:0000256" key="3">
    <source>
        <dbReference type="ARBA" id="ARBA00023157"/>
    </source>
</evidence>
<dbReference type="Proteomes" id="UP000077202">
    <property type="component" value="Unassembled WGS sequence"/>
</dbReference>
<dbReference type="EMBL" id="LVLJ01001226">
    <property type="protein sequence ID" value="OAE30910.1"/>
    <property type="molecule type" value="Genomic_DNA"/>
</dbReference>
<dbReference type="GO" id="GO:0009055">
    <property type="term" value="F:electron transfer activity"/>
    <property type="evidence" value="ECO:0007669"/>
    <property type="project" value="InterPro"/>
</dbReference>
<dbReference type="GO" id="GO:0046872">
    <property type="term" value="F:metal ion binding"/>
    <property type="evidence" value="ECO:0007669"/>
    <property type="project" value="UniProtKB-KW"/>
</dbReference>
<dbReference type="InterPro" id="IPR028871">
    <property type="entry name" value="BlueCu_1_BS"/>
</dbReference>
<dbReference type="AlphaFoldDB" id="A0A176WCK3"/>
<dbReference type="InterPro" id="IPR039391">
    <property type="entry name" value="Phytocyanin-like"/>
</dbReference>
<accession>A0A176WCK3</accession>
<name>A0A176WCK3_MARPO</name>
<feature type="chain" id="PRO_5008052409" description="Phytocyanin domain-containing protein" evidence="5">
    <location>
        <begin position="25"/>
        <end position="175"/>
    </location>
</feature>
<evidence type="ECO:0000313" key="7">
    <source>
        <dbReference type="EMBL" id="OAE30910.1"/>
    </source>
</evidence>
<evidence type="ECO:0000256" key="5">
    <source>
        <dbReference type="SAM" id="SignalP"/>
    </source>
</evidence>
<dbReference type="Gene3D" id="2.60.40.420">
    <property type="entry name" value="Cupredoxins - blue copper proteins"/>
    <property type="match status" value="1"/>
</dbReference>
<keyword evidence="2" id="KW-0186">Copper</keyword>
<dbReference type="PANTHER" id="PTHR33021">
    <property type="entry name" value="BLUE COPPER PROTEIN"/>
    <property type="match status" value="1"/>
</dbReference>
<keyword evidence="3" id="KW-1015">Disulfide bond</keyword>
<protein>
    <recommendedName>
        <fullName evidence="6">Phytocyanin domain-containing protein</fullName>
    </recommendedName>
</protein>
<dbReference type="Pfam" id="PF02298">
    <property type="entry name" value="Cu_bind_like"/>
    <property type="match status" value="1"/>
</dbReference>
<keyword evidence="1" id="KW-0479">Metal-binding</keyword>
<evidence type="ECO:0000256" key="2">
    <source>
        <dbReference type="ARBA" id="ARBA00023008"/>
    </source>
</evidence>
<dbReference type="PROSITE" id="PS51485">
    <property type="entry name" value="PHYTOCYANIN"/>
    <property type="match status" value="1"/>
</dbReference>
<organism evidence="7 8">
    <name type="scientific">Marchantia polymorpha subsp. ruderalis</name>
    <dbReference type="NCBI Taxonomy" id="1480154"/>
    <lineage>
        <taxon>Eukaryota</taxon>
        <taxon>Viridiplantae</taxon>
        <taxon>Streptophyta</taxon>
        <taxon>Embryophyta</taxon>
        <taxon>Marchantiophyta</taxon>
        <taxon>Marchantiopsida</taxon>
        <taxon>Marchantiidae</taxon>
        <taxon>Marchantiales</taxon>
        <taxon>Marchantiaceae</taxon>
        <taxon>Marchantia</taxon>
    </lineage>
</organism>
<feature type="domain" description="Phytocyanin" evidence="6">
    <location>
        <begin position="25"/>
        <end position="131"/>
    </location>
</feature>
<keyword evidence="4" id="KW-0325">Glycoprotein</keyword>
<proteinExistence type="predicted"/>
<dbReference type="InterPro" id="IPR008972">
    <property type="entry name" value="Cupredoxin"/>
</dbReference>
<reference evidence="7" key="1">
    <citation type="submission" date="2016-03" db="EMBL/GenBank/DDBJ databases">
        <title>Mechanisms controlling the formation of the plant cell surface in tip-growing cells are functionally conserved among land plants.</title>
        <authorList>
            <person name="Honkanen S."/>
            <person name="Jones V.A."/>
            <person name="Morieri G."/>
            <person name="Champion C."/>
            <person name="Hetherington A.J."/>
            <person name="Kelly S."/>
            <person name="Saint-Marcoux D."/>
            <person name="Proust H."/>
            <person name="Prescott H."/>
            <person name="Dolan L."/>
        </authorList>
    </citation>
    <scope>NUCLEOTIDE SEQUENCE [LARGE SCALE GENOMIC DNA]</scope>
    <source>
        <tissue evidence="7">Whole gametophyte</tissue>
    </source>
</reference>
<dbReference type="PROSITE" id="PS00196">
    <property type="entry name" value="COPPER_BLUE"/>
    <property type="match status" value="1"/>
</dbReference>
<evidence type="ECO:0000313" key="8">
    <source>
        <dbReference type="Proteomes" id="UP000077202"/>
    </source>
</evidence>
<dbReference type="PANTHER" id="PTHR33021:SF537">
    <property type="entry name" value="UCLACYANIN 2"/>
    <property type="match status" value="1"/>
</dbReference>
<comment type="caution">
    <text evidence="7">The sequence shown here is derived from an EMBL/GenBank/DDBJ whole genome shotgun (WGS) entry which is preliminary data.</text>
</comment>
<dbReference type="FunFam" id="2.60.40.420:FF:000034">
    <property type="entry name" value="Cupredoxin superfamily protein"/>
    <property type="match status" value="1"/>
</dbReference>
<evidence type="ECO:0000256" key="1">
    <source>
        <dbReference type="ARBA" id="ARBA00022723"/>
    </source>
</evidence>
<feature type="signal peptide" evidence="5">
    <location>
        <begin position="1"/>
        <end position="24"/>
    </location>
</feature>